<evidence type="ECO:0000259" key="1">
    <source>
        <dbReference type="SMART" id="SM01321"/>
    </source>
</evidence>
<dbReference type="SMART" id="SM01321">
    <property type="entry name" value="Y1_Tnp"/>
    <property type="match status" value="1"/>
</dbReference>
<gene>
    <name evidence="2" type="ORF">COT99_00660</name>
</gene>
<dbReference type="PANTHER" id="PTHR34322:SF2">
    <property type="entry name" value="TRANSPOSASE IS200-LIKE DOMAIN-CONTAINING PROTEIN"/>
    <property type="match status" value="1"/>
</dbReference>
<dbReference type="PANTHER" id="PTHR34322">
    <property type="entry name" value="TRANSPOSASE, Y1_TNP DOMAIN-CONTAINING"/>
    <property type="match status" value="1"/>
</dbReference>
<organism evidence="2 3">
    <name type="scientific">Candidatus Falkowbacteria bacterium CG10_big_fil_rev_8_21_14_0_10_43_10</name>
    <dbReference type="NCBI Taxonomy" id="1974567"/>
    <lineage>
        <taxon>Bacteria</taxon>
        <taxon>Candidatus Falkowiibacteriota</taxon>
    </lineage>
</organism>
<dbReference type="GO" id="GO:0004803">
    <property type="term" value="F:transposase activity"/>
    <property type="evidence" value="ECO:0007669"/>
    <property type="project" value="InterPro"/>
</dbReference>
<dbReference type="InterPro" id="IPR002686">
    <property type="entry name" value="Transposase_17"/>
</dbReference>
<dbReference type="GO" id="GO:0006313">
    <property type="term" value="P:DNA transposition"/>
    <property type="evidence" value="ECO:0007669"/>
    <property type="project" value="InterPro"/>
</dbReference>
<dbReference type="GO" id="GO:0003677">
    <property type="term" value="F:DNA binding"/>
    <property type="evidence" value="ECO:0007669"/>
    <property type="project" value="InterPro"/>
</dbReference>
<evidence type="ECO:0000313" key="2">
    <source>
        <dbReference type="EMBL" id="PIR93454.1"/>
    </source>
</evidence>
<dbReference type="AlphaFoldDB" id="A0A2H0V2X3"/>
<dbReference type="InterPro" id="IPR036515">
    <property type="entry name" value="Transposase_17_sf"/>
</dbReference>
<dbReference type="SUPFAM" id="SSF143422">
    <property type="entry name" value="Transposase IS200-like"/>
    <property type="match status" value="1"/>
</dbReference>
<dbReference type="Pfam" id="PF01797">
    <property type="entry name" value="Y1_Tnp"/>
    <property type="match status" value="1"/>
</dbReference>
<accession>A0A2H0V2X3</accession>
<protein>
    <recommendedName>
        <fullName evidence="1">Transposase IS200-like domain-containing protein</fullName>
    </recommendedName>
</protein>
<feature type="domain" description="Transposase IS200-like" evidence="1">
    <location>
        <begin position="2"/>
        <end position="77"/>
    </location>
</feature>
<sequence length="150" mass="17802">MVDIICYCLNPNHYHLLVLQKTEGGIPKFMHKLGLGYTCYFNEKYKHSGSLFQGKYKFKPISSTIDLLKVSVYINCNAKIHGIAKAENWSWSSHLDYIGNRKGTLCNKEDIYEEFRNIKEIEKPKEYKEFCKEWIMDIKKIKYLKKFDIE</sequence>
<evidence type="ECO:0000313" key="3">
    <source>
        <dbReference type="Proteomes" id="UP000228626"/>
    </source>
</evidence>
<comment type="caution">
    <text evidence="2">The sequence shown here is derived from an EMBL/GenBank/DDBJ whole genome shotgun (WGS) entry which is preliminary data.</text>
</comment>
<dbReference type="Gene3D" id="3.30.70.1290">
    <property type="entry name" value="Transposase IS200-like"/>
    <property type="match status" value="1"/>
</dbReference>
<name>A0A2H0V2X3_9BACT</name>
<proteinExistence type="predicted"/>
<reference evidence="3" key="1">
    <citation type="submission" date="2017-09" db="EMBL/GenBank/DDBJ databases">
        <title>Depth-based differentiation of microbial function through sediment-hosted aquifers and enrichment of novel symbionts in the deep terrestrial subsurface.</title>
        <authorList>
            <person name="Probst A.J."/>
            <person name="Ladd B."/>
            <person name="Jarett J.K."/>
            <person name="Geller-Mcgrath D.E."/>
            <person name="Sieber C.M.K."/>
            <person name="Emerson J.B."/>
            <person name="Anantharaman K."/>
            <person name="Thomas B.C."/>
            <person name="Malmstrom R."/>
            <person name="Stieglmeier M."/>
            <person name="Klingl A."/>
            <person name="Woyke T."/>
            <person name="Ryan C.M."/>
            <person name="Banfield J.F."/>
        </authorList>
    </citation>
    <scope>NUCLEOTIDE SEQUENCE [LARGE SCALE GENOMIC DNA]</scope>
</reference>
<dbReference type="EMBL" id="PFAR01000008">
    <property type="protein sequence ID" value="PIR93454.1"/>
    <property type="molecule type" value="Genomic_DNA"/>
</dbReference>
<dbReference type="Proteomes" id="UP000228626">
    <property type="component" value="Unassembled WGS sequence"/>
</dbReference>